<dbReference type="GO" id="GO:0004601">
    <property type="term" value="F:peroxidase activity"/>
    <property type="evidence" value="ECO:0007669"/>
    <property type="project" value="UniProtKB-KW"/>
</dbReference>
<keyword evidence="6" id="KW-1185">Reference proteome</keyword>
<comment type="similarity">
    <text evidence="1 4">Belongs to the glutathione peroxidase family.</text>
</comment>
<keyword evidence="2 4" id="KW-0575">Peroxidase</keyword>
<dbReference type="InterPro" id="IPR000889">
    <property type="entry name" value="Glutathione_peroxidase"/>
</dbReference>
<dbReference type="Pfam" id="PF00255">
    <property type="entry name" value="GSHPx"/>
    <property type="match status" value="1"/>
</dbReference>
<dbReference type="PANTHER" id="PTHR11592:SF78">
    <property type="entry name" value="GLUTATHIONE PEROXIDASE"/>
    <property type="match status" value="1"/>
</dbReference>
<evidence type="ECO:0000313" key="5">
    <source>
        <dbReference type="EMBL" id="KAF0803743.1"/>
    </source>
</evidence>
<keyword evidence="3 4" id="KW-0560">Oxidoreductase</keyword>
<dbReference type="PROSITE" id="PS51355">
    <property type="entry name" value="GLUTATHIONE_PEROXID_3"/>
    <property type="match status" value="1"/>
</dbReference>
<dbReference type="PROSITE" id="PS00460">
    <property type="entry name" value="GLUTATHIONE_PEROXID_1"/>
    <property type="match status" value="1"/>
</dbReference>
<evidence type="ECO:0000256" key="1">
    <source>
        <dbReference type="ARBA" id="ARBA00006926"/>
    </source>
</evidence>
<dbReference type="EMBL" id="AQPF01000047">
    <property type="protein sequence ID" value="KAF0803743.1"/>
    <property type="molecule type" value="Genomic_DNA"/>
</dbReference>
<dbReference type="InterPro" id="IPR029759">
    <property type="entry name" value="GPX_AS"/>
</dbReference>
<comment type="caution">
    <text evidence="5">The sequence shown here is derived from an EMBL/GenBank/DDBJ whole genome shotgun (WGS) entry which is preliminary data.</text>
</comment>
<dbReference type="SUPFAM" id="SSF52833">
    <property type="entry name" value="Thioredoxin-like"/>
    <property type="match status" value="1"/>
</dbReference>
<evidence type="ECO:0000313" key="6">
    <source>
        <dbReference type="Proteomes" id="UP000771797"/>
    </source>
</evidence>
<dbReference type="PIRSF" id="PIRSF000303">
    <property type="entry name" value="Glutathion_perox"/>
    <property type="match status" value="1"/>
</dbReference>
<reference evidence="5 6" key="1">
    <citation type="submission" date="2012-09" db="EMBL/GenBank/DDBJ databases">
        <title>Genome Sequence of alkane-degrading Bacterium Alcanivorax sp. 6-D-6.</title>
        <authorList>
            <person name="Lai Q."/>
            <person name="Shao Z."/>
        </authorList>
    </citation>
    <scope>NUCLEOTIDE SEQUENCE [LARGE SCALE GENOMIC DNA]</scope>
    <source>
        <strain evidence="5 6">6-D-6</strain>
    </source>
</reference>
<protein>
    <recommendedName>
        <fullName evidence="4">Glutathione peroxidase</fullName>
    </recommendedName>
</protein>
<dbReference type="PANTHER" id="PTHR11592">
    <property type="entry name" value="GLUTATHIONE PEROXIDASE"/>
    <property type="match status" value="1"/>
</dbReference>
<organism evidence="5 6">
    <name type="scientific">Alcanivorax xiamenensis</name>
    <dbReference type="NCBI Taxonomy" id="1177156"/>
    <lineage>
        <taxon>Bacteria</taxon>
        <taxon>Pseudomonadati</taxon>
        <taxon>Pseudomonadota</taxon>
        <taxon>Gammaproteobacteria</taxon>
        <taxon>Oceanospirillales</taxon>
        <taxon>Alcanivoracaceae</taxon>
        <taxon>Alcanivorax</taxon>
    </lineage>
</organism>
<dbReference type="Proteomes" id="UP000771797">
    <property type="component" value="Unassembled WGS sequence"/>
</dbReference>
<dbReference type="CDD" id="cd00340">
    <property type="entry name" value="GSH_Peroxidase"/>
    <property type="match status" value="1"/>
</dbReference>
<evidence type="ECO:0000256" key="4">
    <source>
        <dbReference type="RuleBase" id="RU000499"/>
    </source>
</evidence>
<dbReference type="PROSITE" id="PS00763">
    <property type="entry name" value="GLUTATHIONE_PEROXID_2"/>
    <property type="match status" value="1"/>
</dbReference>
<proteinExistence type="inferred from homology"/>
<dbReference type="InterPro" id="IPR036249">
    <property type="entry name" value="Thioredoxin-like_sf"/>
</dbReference>
<dbReference type="PRINTS" id="PR01011">
    <property type="entry name" value="GLUTPROXDASE"/>
</dbReference>
<dbReference type="RefSeq" id="WP_159661510.1">
    <property type="nucleotide sequence ID" value="NZ_AQPF01000047.1"/>
</dbReference>
<accession>A0ABQ6Y3T0</accession>
<evidence type="ECO:0000256" key="3">
    <source>
        <dbReference type="ARBA" id="ARBA00023002"/>
    </source>
</evidence>
<evidence type="ECO:0000256" key="2">
    <source>
        <dbReference type="ARBA" id="ARBA00022559"/>
    </source>
</evidence>
<sequence length="163" mass="18206">MDIYDYSAVTLDGEERSLADFKGKVLLIVNTASKCGFTPQYKGLQTLYQRYKERGLVVLGFPCNQFGRQEPGDEVEIGAFCEKNYGVDFPMFAKIDVNGSDTHPLYRHLKSEAPGLLGSEGIKWNFTKFLVDQSGRVVRRYAPKDKPEALAADIEKALKGVDS</sequence>
<dbReference type="InterPro" id="IPR029760">
    <property type="entry name" value="GPX_CS"/>
</dbReference>
<name>A0ABQ6Y3T0_9GAMM</name>
<dbReference type="Gene3D" id="3.40.30.10">
    <property type="entry name" value="Glutaredoxin"/>
    <property type="match status" value="1"/>
</dbReference>
<gene>
    <name evidence="5" type="ORF">A6D6_03634</name>
</gene>